<evidence type="ECO:0000313" key="3">
    <source>
        <dbReference type="RefSeq" id="XP_004697061.1"/>
    </source>
</evidence>
<dbReference type="PANTHER" id="PTHR16926">
    <property type="entry name" value="INTERLEUKIN 9"/>
    <property type="match status" value="1"/>
</dbReference>
<dbReference type="GeneID" id="101640724"/>
<feature type="signal peptide" evidence="1">
    <location>
        <begin position="1"/>
        <end position="18"/>
    </location>
</feature>
<reference evidence="3" key="1">
    <citation type="submission" date="2025-08" db="UniProtKB">
        <authorList>
            <consortium name="RefSeq"/>
        </authorList>
    </citation>
    <scope>IDENTIFICATION</scope>
</reference>
<gene>
    <name evidence="3" type="primary">IL9</name>
</gene>
<accession>A0ABM0ICP1</accession>
<name>A0ABM0ICP1_ECHTE</name>
<proteinExistence type="predicted"/>
<evidence type="ECO:0000256" key="1">
    <source>
        <dbReference type="SAM" id="SignalP"/>
    </source>
</evidence>
<keyword evidence="2" id="KW-1185">Reference proteome</keyword>
<evidence type="ECO:0000313" key="2">
    <source>
        <dbReference type="Proteomes" id="UP000694863"/>
    </source>
</evidence>
<sequence>MLLATVLASALFLCPLAGQKCPSTVGVFYVKHLIQKLQVTHCLCLPVPSDNCSTPCFQEGLSQMTNFSRGTDTNIYQVIKIVKSQQKKNCQAFSCGQPCNQTTDGNVLTFLTRLRETFQKENERSRNKNV</sequence>
<dbReference type="InterPro" id="IPR020447">
    <property type="entry name" value="IL-9"/>
</dbReference>
<dbReference type="PANTHER" id="PTHR16926:SF1">
    <property type="entry name" value="INTERLEUKIN-9"/>
    <property type="match status" value="1"/>
</dbReference>
<organism evidence="2 3">
    <name type="scientific">Echinops telfairi</name>
    <name type="common">Lesser hedgehog tenrec</name>
    <dbReference type="NCBI Taxonomy" id="9371"/>
    <lineage>
        <taxon>Eukaryota</taxon>
        <taxon>Metazoa</taxon>
        <taxon>Chordata</taxon>
        <taxon>Craniata</taxon>
        <taxon>Vertebrata</taxon>
        <taxon>Euteleostomi</taxon>
        <taxon>Mammalia</taxon>
        <taxon>Eutheria</taxon>
        <taxon>Afrotheria</taxon>
        <taxon>Tenrecidae</taxon>
        <taxon>Tenrecinae</taxon>
        <taxon>Echinops</taxon>
    </lineage>
</organism>
<dbReference type="RefSeq" id="XP_004697061.1">
    <property type="nucleotide sequence ID" value="XM_004697004.1"/>
</dbReference>
<protein>
    <submittedName>
        <fullName evidence="3">Interleukin-9</fullName>
    </submittedName>
</protein>
<dbReference type="Proteomes" id="UP000694863">
    <property type="component" value="Unplaced"/>
</dbReference>
<dbReference type="PRINTS" id="PR01926">
    <property type="entry name" value="INTERLEUKIN9"/>
</dbReference>
<keyword evidence="1" id="KW-0732">Signal</keyword>
<feature type="chain" id="PRO_5047079307" evidence="1">
    <location>
        <begin position="19"/>
        <end position="130"/>
    </location>
</feature>